<feature type="DNA-binding region" description="OmpR/PhoB-type" evidence="9">
    <location>
        <begin position="125"/>
        <end position="223"/>
    </location>
</feature>
<evidence type="ECO:0000313" key="15">
    <source>
        <dbReference type="Proteomes" id="UP000095395"/>
    </source>
</evidence>
<evidence type="ECO:0000313" key="12">
    <source>
        <dbReference type="EMBL" id="CRL39590.1"/>
    </source>
</evidence>
<feature type="domain" description="Response regulatory" evidence="10">
    <location>
        <begin position="2"/>
        <end position="116"/>
    </location>
</feature>
<dbReference type="InterPro" id="IPR011006">
    <property type="entry name" value="CheY-like_superfamily"/>
</dbReference>
<dbReference type="InterPro" id="IPR001789">
    <property type="entry name" value="Sig_transdc_resp-reg_receiver"/>
</dbReference>
<dbReference type="InterPro" id="IPR039420">
    <property type="entry name" value="WalR-like"/>
</dbReference>
<dbReference type="EMBL" id="CYYR01000021">
    <property type="protein sequence ID" value="CUO28908.1"/>
    <property type="molecule type" value="Genomic_DNA"/>
</dbReference>
<name>A0A0M6WQ68_9FIRM</name>
<evidence type="ECO:0000256" key="4">
    <source>
        <dbReference type="ARBA" id="ARBA00023015"/>
    </source>
</evidence>
<evidence type="ECO:0000256" key="7">
    <source>
        <dbReference type="ARBA" id="ARBA00024867"/>
    </source>
</evidence>
<organism evidence="12 14">
    <name type="scientific">Roseburia inulinivorans</name>
    <dbReference type="NCBI Taxonomy" id="360807"/>
    <lineage>
        <taxon>Bacteria</taxon>
        <taxon>Bacillati</taxon>
        <taxon>Bacillota</taxon>
        <taxon>Clostridia</taxon>
        <taxon>Lachnospirales</taxon>
        <taxon>Lachnospiraceae</taxon>
        <taxon>Roseburia</taxon>
    </lineage>
</organism>
<dbReference type="GO" id="GO:0000156">
    <property type="term" value="F:phosphorelay response regulator activity"/>
    <property type="evidence" value="ECO:0007669"/>
    <property type="project" value="TreeGrafter"/>
</dbReference>
<dbReference type="Pfam" id="PF00072">
    <property type="entry name" value="Response_reg"/>
    <property type="match status" value="1"/>
</dbReference>
<proteinExistence type="predicted"/>
<reference evidence="14" key="1">
    <citation type="submission" date="2015-05" db="EMBL/GenBank/DDBJ databases">
        <authorList>
            <consortium name="Pathogen Informatics"/>
        </authorList>
    </citation>
    <scope>NUCLEOTIDE SEQUENCE [LARGE SCALE GENOMIC DNA]</scope>
    <source>
        <strain evidence="13 15">2789STDY5608835</strain>
        <strain evidence="14">L1-83</strain>
    </source>
</reference>
<keyword evidence="5 9" id="KW-0238">DNA-binding</keyword>
<keyword evidence="2 8" id="KW-0597">Phosphoprotein</keyword>
<evidence type="ECO:0000259" key="11">
    <source>
        <dbReference type="PROSITE" id="PS51755"/>
    </source>
</evidence>
<dbReference type="AlphaFoldDB" id="A0A0M6WQ68"/>
<dbReference type="SMART" id="SM00448">
    <property type="entry name" value="REC"/>
    <property type="match status" value="1"/>
</dbReference>
<evidence type="ECO:0000256" key="6">
    <source>
        <dbReference type="ARBA" id="ARBA00023163"/>
    </source>
</evidence>
<evidence type="ECO:0000256" key="9">
    <source>
        <dbReference type="PROSITE-ProRule" id="PRU01091"/>
    </source>
</evidence>
<dbReference type="Gene3D" id="6.10.250.690">
    <property type="match status" value="1"/>
</dbReference>
<keyword evidence="4" id="KW-0805">Transcription regulation</keyword>
<dbReference type="STRING" id="360807.ERS852392_02714"/>
<protein>
    <recommendedName>
        <fullName evidence="1">Stage 0 sporulation protein A homolog</fullName>
    </recommendedName>
</protein>
<dbReference type="GO" id="GO:0005829">
    <property type="term" value="C:cytosol"/>
    <property type="evidence" value="ECO:0007669"/>
    <property type="project" value="TreeGrafter"/>
</dbReference>
<evidence type="ECO:0000256" key="1">
    <source>
        <dbReference type="ARBA" id="ARBA00018672"/>
    </source>
</evidence>
<dbReference type="SUPFAM" id="SSF46894">
    <property type="entry name" value="C-terminal effector domain of the bipartite response regulators"/>
    <property type="match status" value="1"/>
</dbReference>
<keyword evidence="14" id="KW-1185">Reference proteome</keyword>
<evidence type="ECO:0000259" key="10">
    <source>
        <dbReference type="PROSITE" id="PS50110"/>
    </source>
</evidence>
<dbReference type="GO" id="GO:0032993">
    <property type="term" value="C:protein-DNA complex"/>
    <property type="evidence" value="ECO:0007669"/>
    <property type="project" value="TreeGrafter"/>
</dbReference>
<dbReference type="SUPFAM" id="SSF52172">
    <property type="entry name" value="CheY-like"/>
    <property type="match status" value="1"/>
</dbReference>
<dbReference type="Proteomes" id="UP000049828">
    <property type="component" value="Unassembled WGS sequence"/>
</dbReference>
<dbReference type="PANTHER" id="PTHR48111:SF22">
    <property type="entry name" value="REGULATOR OF RPOS"/>
    <property type="match status" value="1"/>
</dbReference>
<evidence type="ECO:0000256" key="2">
    <source>
        <dbReference type="ARBA" id="ARBA00022553"/>
    </source>
</evidence>
<dbReference type="RefSeq" id="WP_055039832.1">
    <property type="nucleotide sequence ID" value="NZ_CATWND010000044.1"/>
</dbReference>
<dbReference type="InterPro" id="IPR001867">
    <property type="entry name" value="OmpR/PhoB-type_DNA-bd"/>
</dbReference>
<evidence type="ECO:0000313" key="13">
    <source>
        <dbReference type="EMBL" id="CUO28908.1"/>
    </source>
</evidence>
<evidence type="ECO:0000256" key="5">
    <source>
        <dbReference type="ARBA" id="ARBA00023125"/>
    </source>
</evidence>
<evidence type="ECO:0000313" key="14">
    <source>
        <dbReference type="Proteomes" id="UP000049828"/>
    </source>
</evidence>
<dbReference type="SMART" id="SM00862">
    <property type="entry name" value="Trans_reg_C"/>
    <property type="match status" value="1"/>
</dbReference>
<feature type="domain" description="OmpR/PhoB-type" evidence="11">
    <location>
        <begin position="125"/>
        <end position="223"/>
    </location>
</feature>
<evidence type="ECO:0000256" key="3">
    <source>
        <dbReference type="ARBA" id="ARBA00023012"/>
    </source>
</evidence>
<dbReference type="Gene3D" id="1.10.10.10">
    <property type="entry name" value="Winged helix-like DNA-binding domain superfamily/Winged helix DNA-binding domain"/>
    <property type="match status" value="1"/>
</dbReference>
<dbReference type="GO" id="GO:0006355">
    <property type="term" value="P:regulation of DNA-templated transcription"/>
    <property type="evidence" value="ECO:0007669"/>
    <property type="project" value="InterPro"/>
</dbReference>
<dbReference type="OrthoDB" id="9790442at2"/>
<reference evidence="12" key="2">
    <citation type="submission" date="2015-05" db="EMBL/GenBank/DDBJ databases">
        <authorList>
            <person name="Wang D.B."/>
            <person name="Wang M."/>
        </authorList>
    </citation>
    <scope>NUCLEOTIDE SEQUENCE [LARGE SCALE GENOMIC DNA]</scope>
    <source>
        <strain evidence="12">L1-83</strain>
    </source>
</reference>
<dbReference type="GO" id="GO:0000976">
    <property type="term" value="F:transcription cis-regulatory region binding"/>
    <property type="evidence" value="ECO:0007669"/>
    <property type="project" value="TreeGrafter"/>
</dbReference>
<dbReference type="Proteomes" id="UP000095395">
    <property type="component" value="Unassembled WGS sequence"/>
</dbReference>
<dbReference type="Gene3D" id="3.40.50.2300">
    <property type="match status" value="1"/>
</dbReference>
<dbReference type="PANTHER" id="PTHR48111">
    <property type="entry name" value="REGULATOR OF RPOS"/>
    <property type="match status" value="1"/>
</dbReference>
<dbReference type="EMBL" id="CVRS01000078">
    <property type="protein sequence ID" value="CRL39590.1"/>
    <property type="molecule type" value="Genomic_DNA"/>
</dbReference>
<dbReference type="InterPro" id="IPR016032">
    <property type="entry name" value="Sig_transdc_resp-reg_C-effctor"/>
</dbReference>
<comment type="function">
    <text evidence="7">May play the central regulatory role in sporulation. It may be an element of the effector pathway responsible for the activation of sporulation genes in response to nutritional stress. Spo0A may act in concert with spo0H (a sigma factor) to control the expression of some genes that are critical to the sporulation process.</text>
</comment>
<dbReference type="PROSITE" id="PS51755">
    <property type="entry name" value="OMPR_PHOB"/>
    <property type="match status" value="1"/>
</dbReference>
<keyword evidence="3" id="KW-0902">Two-component regulatory system</keyword>
<dbReference type="Pfam" id="PF00486">
    <property type="entry name" value="Trans_reg_C"/>
    <property type="match status" value="1"/>
</dbReference>
<evidence type="ECO:0000256" key="8">
    <source>
        <dbReference type="PROSITE-ProRule" id="PRU00169"/>
    </source>
</evidence>
<gene>
    <name evidence="13" type="primary">arlR_3</name>
    <name evidence="13" type="ORF">ERS852392_02714</name>
    <name evidence="12" type="ORF">RIL183_25351</name>
</gene>
<accession>A0A0M6WQ68</accession>
<keyword evidence="6" id="KW-0804">Transcription</keyword>
<dbReference type="CDD" id="cd00383">
    <property type="entry name" value="trans_reg_C"/>
    <property type="match status" value="1"/>
</dbReference>
<dbReference type="PROSITE" id="PS50110">
    <property type="entry name" value="RESPONSE_REGULATORY"/>
    <property type="match status" value="1"/>
</dbReference>
<dbReference type="InterPro" id="IPR036388">
    <property type="entry name" value="WH-like_DNA-bd_sf"/>
</dbReference>
<feature type="modified residue" description="4-aspartylphosphate" evidence="8">
    <location>
        <position position="51"/>
    </location>
</feature>
<sequence length="224" mass="25301">MRILLIEDDLNFCETLRFQLEQEAYEVDVCHDGRDGLDLFLQDAHDIVLLDRMLPTMNGLLVLQKARQAGISTPVILITALGELYDRIEGLDAGADDYIVKPFAFEELTARIRSLGRRSGKWEDDNLLTICDISYDCNARLLSGSTGSIRLSGREGRLLEVLLRSFELVIRREVLLSRVWGVDAEVEDCNLDTYIHYLRKRLSYVGSTLALKTIRGVGYTLASS</sequence>